<accession>A0ABW3FWE8</accession>
<dbReference type="Gene3D" id="3.20.20.80">
    <property type="entry name" value="Glycosidases"/>
    <property type="match status" value="2"/>
</dbReference>
<dbReference type="RefSeq" id="WP_263253209.1">
    <property type="nucleotide sequence ID" value="NZ_BAABLT010000051.1"/>
</dbReference>
<comment type="similarity">
    <text evidence="1">Belongs to the glycosyl hydrolase 13 family.</text>
</comment>
<feature type="domain" description="Glycosyl hydrolase family 13 catalytic" evidence="2">
    <location>
        <begin position="16"/>
        <end position="403"/>
    </location>
</feature>
<gene>
    <name evidence="3" type="ORF">ACFQ16_19040</name>
</gene>
<dbReference type="SUPFAM" id="SSF51445">
    <property type="entry name" value="(Trans)glycosidases"/>
    <property type="match status" value="1"/>
</dbReference>
<dbReference type="SMART" id="SM00642">
    <property type="entry name" value="Aamy"/>
    <property type="match status" value="1"/>
</dbReference>
<evidence type="ECO:0000259" key="2">
    <source>
        <dbReference type="SMART" id="SM00642"/>
    </source>
</evidence>
<dbReference type="Pfam" id="PF00128">
    <property type="entry name" value="Alpha-amylase"/>
    <property type="match status" value="1"/>
</dbReference>
<evidence type="ECO:0000313" key="3">
    <source>
        <dbReference type="EMBL" id="MFD0921843.1"/>
    </source>
</evidence>
<evidence type="ECO:0000313" key="4">
    <source>
        <dbReference type="Proteomes" id="UP001597018"/>
    </source>
</evidence>
<protein>
    <submittedName>
        <fullName evidence="3">Alpha-amylase family glycosyl hydrolase</fullName>
    </submittedName>
</protein>
<dbReference type="Proteomes" id="UP001597018">
    <property type="component" value="Unassembled WGS sequence"/>
</dbReference>
<dbReference type="InterPro" id="IPR017853">
    <property type="entry name" value="GH"/>
</dbReference>
<dbReference type="InterPro" id="IPR045857">
    <property type="entry name" value="O16G_dom_2"/>
</dbReference>
<name>A0ABW3FWE8_9PSEU</name>
<sequence length="520" mass="58660">MPEPGPSWLSDAVLYQIYPQSFADTDADGIGDLAGIIEHLDHLSWLGVTAVWLNPIFTSPFTDAGYDVADYLRVAPRYGDNDDVDRLVEAARRRGIRVLLDLVVGHTSDQHPWFLHSRQDSADRRYIWATPEQLPPGDLPEGFVRSPGPRPGAFLRNFYPTQPALNFGYARPKDSEPWRDPVDAEGPRANRAAVREIMDHWLRRGVSGFRCDMASSLVKDDPGFTETGKLWQEMRRWLDRTHPDAVLISEWGDPTKSIPAGFHADFFFQFGGPDDGAPWKSLYRDDPYFSDDGEGTARVFVDAWEKANKEVGDRGFISLPTANHDDALRLNNGRRSVAELPPAFVFQLTWPTLPAIYYGEEIGMRLIEGLPDKEGSNGRQRNRTPMQWDYSANAGFSTAPPDRLYFPIDPDPHRPTVQAQRRDPGSLLNLVRRLIALRKSRPEFGPRSPVHVFDTEYPLTYLRGDRYLVVVNPRRDAAETAVDDPRLRTARAVENRGTTIEGSRVRVDGFGYGIFDLAGV</sequence>
<dbReference type="EMBL" id="JBHTIW010000016">
    <property type="protein sequence ID" value="MFD0921843.1"/>
    <property type="molecule type" value="Genomic_DNA"/>
</dbReference>
<dbReference type="GO" id="GO:0016787">
    <property type="term" value="F:hydrolase activity"/>
    <property type="evidence" value="ECO:0007669"/>
    <property type="project" value="UniProtKB-KW"/>
</dbReference>
<dbReference type="InterPro" id="IPR006047">
    <property type="entry name" value="GH13_cat_dom"/>
</dbReference>
<evidence type="ECO:0000256" key="1">
    <source>
        <dbReference type="ARBA" id="ARBA00008061"/>
    </source>
</evidence>
<comment type="caution">
    <text evidence="3">The sequence shown here is derived from an EMBL/GenBank/DDBJ whole genome shotgun (WGS) entry which is preliminary data.</text>
</comment>
<dbReference type="PANTHER" id="PTHR10357">
    <property type="entry name" value="ALPHA-AMYLASE FAMILY MEMBER"/>
    <property type="match status" value="1"/>
</dbReference>
<keyword evidence="4" id="KW-1185">Reference proteome</keyword>
<keyword evidence="3" id="KW-0378">Hydrolase</keyword>
<dbReference type="Gene3D" id="3.90.400.10">
    <property type="entry name" value="Oligo-1,6-glucosidase, Domain 2"/>
    <property type="match status" value="1"/>
</dbReference>
<organism evidence="3 4">
    <name type="scientific">Saccharopolyspora rosea</name>
    <dbReference type="NCBI Taxonomy" id="524884"/>
    <lineage>
        <taxon>Bacteria</taxon>
        <taxon>Bacillati</taxon>
        <taxon>Actinomycetota</taxon>
        <taxon>Actinomycetes</taxon>
        <taxon>Pseudonocardiales</taxon>
        <taxon>Pseudonocardiaceae</taxon>
        <taxon>Saccharopolyspora</taxon>
    </lineage>
</organism>
<dbReference type="PANTHER" id="PTHR10357:SF179">
    <property type="entry name" value="NEUTRAL AND BASIC AMINO ACID TRANSPORT PROTEIN RBAT"/>
    <property type="match status" value="1"/>
</dbReference>
<proteinExistence type="inferred from homology"/>
<reference evidence="4" key="1">
    <citation type="journal article" date="2019" name="Int. J. Syst. Evol. Microbiol.">
        <title>The Global Catalogue of Microorganisms (GCM) 10K type strain sequencing project: providing services to taxonomists for standard genome sequencing and annotation.</title>
        <authorList>
            <consortium name="The Broad Institute Genomics Platform"/>
            <consortium name="The Broad Institute Genome Sequencing Center for Infectious Disease"/>
            <person name="Wu L."/>
            <person name="Ma J."/>
        </authorList>
    </citation>
    <scope>NUCLEOTIDE SEQUENCE [LARGE SCALE GENOMIC DNA]</scope>
    <source>
        <strain evidence="4">CCUG 56401</strain>
    </source>
</reference>